<sequence>MAAVQVLFPVPLYHQLNTGGLFSNEVISEDYQSGTISKNYYNPFLLFLNLTFILQIFDSF</sequence>
<evidence type="ECO:0000313" key="2">
    <source>
        <dbReference type="Proteomes" id="UP000176665"/>
    </source>
</evidence>
<reference evidence="1 2" key="1">
    <citation type="journal article" date="2016" name="Nat. Commun.">
        <title>Thousands of microbial genomes shed light on interconnected biogeochemical processes in an aquifer system.</title>
        <authorList>
            <person name="Anantharaman K."/>
            <person name="Brown C.T."/>
            <person name="Hug L.A."/>
            <person name="Sharon I."/>
            <person name="Castelle C.J."/>
            <person name="Probst A.J."/>
            <person name="Thomas B.C."/>
            <person name="Singh A."/>
            <person name="Wilkins M.J."/>
            <person name="Karaoz U."/>
            <person name="Brodie E.L."/>
            <person name="Williams K.H."/>
            <person name="Hubbard S.S."/>
            <person name="Banfield J.F."/>
        </authorList>
    </citation>
    <scope>NUCLEOTIDE SEQUENCE [LARGE SCALE GENOMIC DNA]</scope>
</reference>
<comment type="caution">
    <text evidence="1">The sequence shown here is derived from an EMBL/GenBank/DDBJ whole genome shotgun (WGS) entry which is preliminary data.</text>
</comment>
<organism evidence="1 2">
    <name type="scientific">Candidatus Gottesmanbacteria bacterium RBG_16_37_8</name>
    <dbReference type="NCBI Taxonomy" id="1798371"/>
    <lineage>
        <taxon>Bacteria</taxon>
        <taxon>Candidatus Gottesmaniibacteriota</taxon>
    </lineage>
</organism>
<name>A0A1F5YRS7_9BACT</name>
<evidence type="ECO:0000313" key="1">
    <source>
        <dbReference type="EMBL" id="OGG02773.1"/>
    </source>
</evidence>
<dbReference type="EMBL" id="MFJA01000052">
    <property type="protein sequence ID" value="OGG02773.1"/>
    <property type="molecule type" value="Genomic_DNA"/>
</dbReference>
<proteinExistence type="predicted"/>
<dbReference type="Proteomes" id="UP000176665">
    <property type="component" value="Unassembled WGS sequence"/>
</dbReference>
<accession>A0A1F5YRS7</accession>
<protein>
    <submittedName>
        <fullName evidence="1">Uncharacterized protein</fullName>
    </submittedName>
</protein>
<dbReference type="AlphaFoldDB" id="A0A1F5YRS7"/>
<gene>
    <name evidence="1" type="ORF">A2W14_06625</name>
</gene>